<dbReference type="EMBL" id="BMHV01000001">
    <property type="protein sequence ID" value="GGF52507.1"/>
    <property type="molecule type" value="Genomic_DNA"/>
</dbReference>
<reference evidence="2" key="2">
    <citation type="submission" date="2020-09" db="EMBL/GenBank/DDBJ databases">
        <authorList>
            <person name="Sun Q."/>
            <person name="Zhou Y."/>
        </authorList>
    </citation>
    <scope>NUCLEOTIDE SEQUENCE</scope>
    <source>
        <strain evidence="2">CGMCC 1.15254</strain>
    </source>
</reference>
<keyword evidence="3" id="KW-1185">Reference proteome</keyword>
<sequence>MVLNFAYHFVQGDGGIRALLDYQNRIEKTRFQLDQIRAERQQLEHRVYLLRSDSLDPDMLEERARAVLNFAAPNEFAIVIE</sequence>
<protein>
    <recommendedName>
        <fullName evidence="4">Septum formation initiator</fullName>
    </recommendedName>
</protein>
<dbReference type="AlphaFoldDB" id="A0A917BP89"/>
<comment type="caution">
    <text evidence="2">The sequence shown here is derived from an EMBL/GenBank/DDBJ whole genome shotgun (WGS) entry which is preliminary data.</text>
</comment>
<evidence type="ECO:0000313" key="2">
    <source>
        <dbReference type="EMBL" id="GGF52507.1"/>
    </source>
</evidence>
<keyword evidence="1" id="KW-0175">Coiled coil</keyword>
<evidence type="ECO:0000313" key="3">
    <source>
        <dbReference type="Proteomes" id="UP000632498"/>
    </source>
</evidence>
<accession>A0A917BP89</accession>
<dbReference type="Pfam" id="PF04977">
    <property type="entry name" value="DivIC"/>
    <property type="match status" value="1"/>
</dbReference>
<evidence type="ECO:0000256" key="1">
    <source>
        <dbReference type="SAM" id="Coils"/>
    </source>
</evidence>
<name>A0A917BP89_9PROT</name>
<gene>
    <name evidence="2" type="primary">ftsB</name>
    <name evidence="2" type="ORF">GCM10011332_02230</name>
</gene>
<organism evidence="2 3">
    <name type="scientific">Terasakiella brassicae</name>
    <dbReference type="NCBI Taxonomy" id="1634917"/>
    <lineage>
        <taxon>Bacteria</taxon>
        <taxon>Pseudomonadati</taxon>
        <taxon>Pseudomonadota</taxon>
        <taxon>Alphaproteobacteria</taxon>
        <taxon>Rhodospirillales</taxon>
        <taxon>Terasakiellaceae</taxon>
        <taxon>Terasakiella</taxon>
    </lineage>
</organism>
<evidence type="ECO:0008006" key="4">
    <source>
        <dbReference type="Google" id="ProtNLM"/>
    </source>
</evidence>
<proteinExistence type="predicted"/>
<feature type="coiled-coil region" evidence="1">
    <location>
        <begin position="19"/>
        <end position="53"/>
    </location>
</feature>
<dbReference type="Proteomes" id="UP000632498">
    <property type="component" value="Unassembled WGS sequence"/>
</dbReference>
<reference evidence="2" key="1">
    <citation type="journal article" date="2014" name="Int. J. Syst. Evol. Microbiol.">
        <title>Complete genome sequence of Corynebacterium casei LMG S-19264T (=DSM 44701T), isolated from a smear-ripened cheese.</title>
        <authorList>
            <consortium name="US DOE Joint Genome Institute (JGI-PGF)"/>
            <person name="Walter F."/>
            <person name="Albersmeier A."/>
            <person name="Kalinowski J."/>
            <person name="Ruckert C."/>
        </authorList>
    </citation>
    <scope>NUCLEOTIDE SEQUENCE</scope>
    <source>
        <strain evidence="2">CGMCC 1.15254</strain>
    </source>
</reference>
<dbReference type="InterPro" id="IPR007060">
    <property type="entry name" value="FtsL/DivIC"/>
</dbReference>